<feature type="domain" description="Histidine kinase" evidence="7">
    <location>
        <begin position="397"/>
        <end position="612"/>
    </location>
</feature>
<reference evidence="11" key="1">
    <citation type="journal article" date="2019" name="Int. J. Syst. Evol. Microbiol.">
        <title>The Global Catalogue of Microorganisms (GCM) 10K type strain sequencing project: providing services to taxonomists for standard genome sequencing and annotation.</title>
        <authorList>
            <consortium name="The Broad Institute Genomics Platform"/>
            <consortium name="The Broad Institute Genome Sequencing Center for Infectious Disease"/>
            <person name="Wu L."/>
            <person name="Ma J."/>
        </authorList>
    </citation>
    <scope>NUCLEOTIDE SEQUENCE [LARGE SCALE GENOMIC DNA]</scope>
    <source>
        <strain evidence="11">CCUG 57401</strain>
    </source>
</reference>
<dbReference type="PANTHER" id="PTHR42878:SF15">
    <property type="entry name" value="BACTERIOPHYTOCHROME"/>
    <property type="match status" value="1"/>
</dbReference>
<comment type="caution">
    <text evidence="10">The sequence shown here is derived from an EMBL/GenBank/DDBJ whole genome shotgun (WGS) entry which is preliminary data.</text>
</comment>
<feature type="domain" description="PAC" evidence="9">
    <location>
        <begin position="317"/>
        <end position="368"/>
    </location>
</feature>
<dbReference type="SMART" id="SM00387">
    <property type="entry name" value="HATPase_c"/>
    <property type="match status" value="1"/>
</dbReference>
<dbReference type="RefSeq" id="WP_376851151.1">
    <property type="nucleotide sequence ID" value="NZ_JBHSMF010000009.1"/>
</dbReference>
<dbReference type="InterPro" id="IPR035965">
    <property type="entry name" value="PAS-like_dom_sf"/>
</dbReference>
<name>A0ABW0NGJ1_9BURK</name>
<dbReference type="CDD" id="cd00082">
    <property type="entry name" value="HisKA"/>
    <property type="match status" value="1"/>
</dbReference>
<evidence type="ECO:0000259" key="8">
    <source>
        <dbReference type="PROSITE" id="PS50112"/>
    </source>
</evidence>
<evidence type="ECO:0000259" key="9">
    <source>
        <dbReference type="PROSITE" id="PS50113"/>
    </source>
</evidence>
<dbReference type="Pfam" id="PF08448">
    <property type="entry name" value="PAS_4"/>
    <property type="match status" value="1"/>
</dbReference>
<dbReference type="InterPro" id="IPR003594">
    <property type="entry name" value="HATPase_dom"/>
</dbReference>
<keyword evidence="11" id="KW-1185">Reference proteome</keyword>
<dbReference type="InterPro" id="IPR036097">
    <property type="entry name" value="HisK_dim/P_sf"/>
</dbReference>
<evidence type="ECO:0000313" key="10">
    <source>
        <dbReference type="EMBL" id="MFC5499061.1"/>
    </source>
</evidence>
<evidence type="ECO:0000256" key="4">
    <source>
        <dbReference type="ARBA" id="ARBA00022679"/>
    </source>
</evidence>
<dbReference type="PANTHER" id="PTHR42878">
    <property type="entry name" value="TWO-COMPONENT HISTIDINE KINASE"/>
    <property type="match status" value="1"/>
</dbReference>
<dbReference type="Pfam" id="PF00989">
    <property type="entry name" value="PAS"/>
    <property type="match status" value="1"/>
</dbReference>
<comment type="catalytic activity">
    <reaction evidence="1">
        <text>ATP + protein L-histidine = ADP + protein N-phospho-L-histidine.</text>
        <dbReference type="EC" id="2.7.13.3"/>
    </reaction>
</comment>
<dbReference type="InterPro" id="IPR005467">
    <property type="entry name" value="His_kinase_dom"/>
</dbReference>
<gene>
    <name evidence="10" type="ORF">ACFPOE_16050</name>
</gene>
<feature type="domain" description="PAS" evidence="8">
    <location>
        <begin position="246"/>
        <end position="289"/>
    </location>
</feature>
<dbReference type="InterPro" id="IPR003661">
    <property type="entry name" value="HisK_dim/P_dom"/>
</dbReference>
<dbReference type="Pfam" id="PF02518">
    <property type="entry name" value="HATPase_c"/>
    <property type="match status" value="1"/>
</dbReference>
<dbReference type="InterPro" id="IPR013656">
    <property type="entry name" value="PAS_4"/>
</dbReference>
<dbReference type="PROSITE" id="PS50109">
    <property type="entry name" value="HIS_KIN"/>
    <property type="match status" value="1"/>
</dbReference>
<dbReference type="PROSITE" id="PS50113">
    <property type="entry name" value="PAC"/>
    <property type="match status" value="2"/>
</dbReference>
<feature type="domain" description="PAC" evidence="9">
    <location>
        <begin position="76"/>
        <end position="128"/>
    </location>
</feature>
<dbReference type="SMART" id="SM00091">
    <property type="entry name" value="PAS"/>
    <property type="match status" value="2"/>
</dbReference>
<protein>
    <recommendedName>
        <fullName evidence="2">histidine kinase</fullName>
        <ecNumber evidence="2">2.7.13.3</ecNumber>
    </recommendedName>
</protein>
<dbReference type="EC" id="2.7.13.3" evidence="2"/>
<dbReference type="InterPro" id="IPR050351">
    <property type="entry name" value="BphY/WalK/GraS-like"/>
</dbReference>
<dbReference type="InterPro" id="IPR036890">
    <property type="entry name" value="HATPase_C_sf"/>
</dbReference>
<keyword evidence="5" id="KW-0418">Kinase</keyword>
<dbReference type="NCBIfam" id="TIGR00229">
    <property type="entry name" value="sensory_box"/>
    <property type="match status" value="2"/>
</dbReference>
<evidence type="ECO:0000256" key="1">
    <source>
        <dbReference type="ARBA" id="ARBA00000085"/>
    </source>
</evidence>
<dbReference type="SUPFAM" id="SSF55785">
    <property type="entry name" value="PYP-like sensor domain (PAS domain)"/>
    <property type="match status" value="3"/>
</dbReference>
<dbReference type="Pfam" id="PF00512">
    <property type="entry name" value="HisKA"/>
    <property type="match status" value="1"/>
</dbReference>
<dbReference type="InterPro" id="IPR000700">
    <property type="entry name" value="PAS-assoc_C"/>
</dbReference>
<evidence type="ECO:0000256" key="3">
    <source>
        <dbReference type="ARBA" id="ARBA00022553"/>
    </source>
</evidence>
<keyword evidence="4" id="KW-0808">Transferase</keyword>
<evidence type="ECO:0000256" key="2">
    <source>
        <dbReference type="ARBA" id="ARBA00012438"/>
    </source>
</evidence>
<dbReference type="PRINTS" id="PR00344">
    <property type="entry name" value="BCTRLSENSOR"/>
</dbReference>
<accession>A0ABW0NGJ1</accession>
<dbReference type="Gene3D" id="3.30.565.10">
    <property type="entry name" value="Histidine kinase-like ATPase, C-terminal domain"/>
    <property type="match status" value="1"/>
</dbReference>
<dbReference type="SMART" id="SM00388">
    <property type="entry name" value="HisKA"/>
    <property type="match status" value="1"/>
</dbReference>
<evidence type="ECO:0000256" key="5">
    <source>
        <dbReference type="ARBA" id="ARBA00022777"/>
    </source>
</evidence>
<dbReference type="Gene3D" id="1.10.287.130">
    <property type="match status" value="1"/>
</dbReference>
<dbReference type="Proteomes" id="UP001596037">
    <property type="component" value="Unassembled WGS sequence"/>
</dbReference>
<dbReference type="InterPro" id="IPR013767">
    <property type="entry name" value="PAS_fold"/>
</dbReference>
<evidence type="ECO:0000256" key="6">
    <source>
        <dbReference type="ARBA" id="ARBA00023136"/>
    </source>
</evidence>
<dbReference type="EMBL" id="JBHSMF010000009">
    <property type="protein sequence ID" value="MFC5499061.1"/>
    <property type="molecule type" value="Genomic_DNA"/>
</dbReference>
<keyword evidence="3" id="KW-0597">Phosphoprotein</keyword>
<evidence type="ECO:0000313" key="11">
    <source>
        <dbReference type="Proteomes" id="UP001596037"/>
    </source>
</evidence>
<dbReference type="CDD" id="cd00130">
    <property type="entry name" value="PAS"/>
    <property type="match status" value="3"/>
</dbReference>
<proteinExistence type="predicted"/>
<dbReference type="SUPFAM" id="SSF47384">
    <property type="entry name" value="Homodimeric domain of signal transducing histidine kinase"/>
    <property type="match status" value="1"/>
</dbReference>
<sequence length="619" mass="68028">MPISANLRSVWSDRVGSWTIDVPDLGVQWSAEASAILGLLQAPPQTLRAMVELVRPEWWDTIDDAIMNCIQGGAPFDVEVQMEARRPAPLWVRVTGEAQRNPDGLVCSVQGTLHDVSGKLAAVEQFRQLSEQFSTTLESLTDAFFTVDREWRFTYVNRKAEALFRHARAELLGRVMWEVFPSSVGSVIQGNYELALAAMQPVVFETFSSALQLWLEVAAYPDAEGLAVYFRDVSGHREVREALVESEERYRLLFESSADAIFEVVPDGTILHANPAACLLFGMTEQDLLLAGSARLVAADDQRVRALLAARDQHGKAKGELTVLRGDGSRLEVEATVGTYTTMEGKTLLNVVLRDITQRLRHQQEIMQLNAELNERVKARTAQLESANSELMSFAHALAHDLRAPIATILGFSTMLGDTLEKVGAERIRHYLQRIRVAARQMDDFIGALLAMASVAQSSMDKGEVDLSAAARGVLADLQEREPQRKVVAHVQDGMVVHGDANLLRVAVENLVGNAWKFSGGREVSEISLTAQDQADGEIVYCVKDNGAGFDMAYADKLFGNFQRLHSQDEFPGTGVGLANVRRIVGQHGGRVWGESQPAQGATFKFTLEPKPKAAPAPP</sequence>
<keyword evidence="6" id="KW-0472">Membrane</keyword>
<dbReference type="InterPro" id="IPR000014">
    <property type="entry name" value="PAS"/>
</dbReference>
<dbReference type="Gene3D" id="3.30.450.20">
    <property type="entry name" value="PAS domain"/>
    <property type="match status" value="3"/>
</dbReference>
<feature type="domain" description="PAS" evidence="8">
    <location>
        <begin position="129"/>
        <end position="174"/>
    </location>
</feature>
<organism evidence="10 11">
    <name type="scientific">Caenimonas terrae</name>
    <dbReference type="NCBI Taxonomy" id="696074"/>
    <lineage>
        <taxon>Bacteria</taxon>
        <taxon>Pseudomonadati</taxon>
        <taxon>Pseudomonadota</taxon>
        <taxon>Betaproteobacteria</taxon>
        <taxon>Burkholderiales</taxon>
        <taxon>Comamonadaceae</taxon>
        <taxon>Caenimonas</taxon>
    </lineage>
</organism>
<dbReference type="InterPro" id="IPR004358">
    <property type="entry name" value="Sig_transdc_His_kin-like_C"/>
</dbReference>
<evidence type="ECO:0000259" key="7">
    <source>
        <dbReference type="PROSITE" id="PS50109"/>
    </source>
</evidence>
<dbReference type="SUPFAM" id="SSF55874">
    <property type="entry name" value="ATPase domain of HSP90 chaperone/DNA topoisomerase II/histidine kinase"/>
    <property type="match status" value="1"/>
</dbReference>
<dbReference type="PROSITE" id="PS50112">
    <property type="entry name" value="PAS"/>
    <property type="match status" value="2"/>
</dbReference>